<dbReference type="OrthoDB" id="9773047at2"/>
<protein>
    <submittedName>
        <fullName evidence="2">Class C beta-lactamase-related serine hydrolase</fullName>
    </submittedName>
</protein>
<evidence type="ECO:0000259" key="1">
    <source>
        <dbReference type="Pfam" id="PF00144"/>
    </source>
</evidence>
<dbReference type="AlphaFoldDB" id="A0A5J6SN96"/>
<dbReference type="SUPFAM" id="SSF56601">
    <property type="entry name" value="beta-lactamase/transpeptidase-like"/>
    <property type="match status" value="1"/>
</dbReference>
<dbReference type="Proteomes" id="UP000325517">
    <property type="component" value="Chromosome"/>
</dbReference>
<feature type="domain" description="Beta-lactamase-related" evidence="1">
    <location>
        <begin position="5"/>
        <end position="149"/>
    </location>
</feature>
<evidence type="ECO:0000313" key="3">
    <source>
        <dbReference type="Proteomes" id="UP000325517"/>
    </source>
</evidence>
<dbReference type="InterPro" id="IPR012338">
    <property type="entry name" value="Beta-lactam/transpept-like"/>
</dbReference>
<proteinExistence type="predicted"/>
<keyword evidence="3" id="KW-1185">Reference proteome</keyword>
<dbReference type="InterPro" id="IPR050789">
    <property type="entry name" value="Diverse_Enzym_Activities"/>
</dbReference>
<gene>
    <name evidence="2" type="ORF">PB01_11395</name>
</gene>
<accession>A0A5J6SN96</accession>
<dbReference type="PANTHER" id="PTHR43283:SF7">
    <property type="entry name" value="BETA-LACTAMASE-RELATED DOMAIN-CONTAINING PROTEIN"/>
    <property type="match status" value="1"/>
</dbReference>
<keyword evidence="2" id="KW-0378">Hydrolase</keyword>
<dbReference type="PANTHER" id="PTHR43283">
    <property type="entry name" value="BETA-LACTAMASE-RELATED"/>
    <property type="match status" value="1"/>
</dbReference>
<dbReference type="GO" id="GO:0016787">
    <property type="term" value="F:hydrolase activity"/>
    <property type="evidence" value="ECO:0007669"/>
    <property type="project" value="UniProtKB-KW"/>
</dbReference>
<dbReference type="RefSeq" id="WP_151700292.1">
    <property type="nucleotide sequence ID" value="NZ_CP031223.1"/>
</dbReference>
<name>A0A5J6SN96_9BACI</name>
<dbReference type="KEGG" id="psyo:PB01_11395"/>
<reference evidence="2 3" key="1">
    <citation type="submission" date="2018-07" db="EMBL/GenBank/DDBJ databases">
        <title>Complete genome sequence of Psychrobacillus sp. PB01, isolated from iceberg, and comparative genome analysis of Psychrobacillus strains.</title>
        <authorList>
            <person name="Lee P.C."/>
        </authorList>
    </citation>
    <scope>NUCLEOTIDE SEQUENCE [LARGE SCALE GENOMIC DNA]</scope>
    <source>
        <strain evidence="2 3">PB01</strain>
    </source>
</reference>
<dbReference type="Gene3D" id="3.40.710.10">
    <property type="entry name" value="DD-peptidase/beta-lactamase superfamily"/>
    <property type="match status" value="1"/>
</dbReference>
<organism evidence="2 3">
    <name type="scientific">Psychrobacillus glaciei</name>
    <dbReference type="NCBI Taxonomy" id="2283160"/>
    <lineage>
        <taxon>Bacteria</taxon>
        <taxon>Bacillati</taxon>
        <taxon>Bacillota</taxon>
        <taxon>Bacilli</taxon>
        <taxon>Bacillales</taxon>
        <taxon>Bacillaceae</taxon>
        <taxon>Psychrobacillus</taxon>
    </lineage>
</organism>
<dbReference type="InterPro" id="IPR001466">
    <property type="entry name" value="Beta-lactam-related"/>
</dbReference>
<sequence length="166" mass="18798">MLLLIKITGIPTAVFAEENLFAPLGIKKYTWVKDPQGINGGGFSISMNMEDMMKIGLLLLKYGRYASKQVISSNWITKSQSPQQEVGNGEYGTFGYGYQFWTCNSSNTQNPIDYFYANGIYGQYIFVVPKLNIVAVAKSQLQKDNQSLPRLYFEEFLRSFEIPSNL</sequence>
<dbReference type="Pfam" id="PF00144">
    <property type="entry name" value="Beta-lactamase"/>
    <property type="match status" value="1"/>
</dbReference>
<evidence type="ECO:0000313" key="2">
    <source>
        <dbReference type="EMBL" id="QFF99378.1"/>
    </source>
</evidence>
<dbReference type="EMBL" id="CP031223">
    <property type="protein sequence ID" value="QFF99378.1"/>
    <property type="molecule type" value="Genomic_DNA"/>
</dbReference>